<accession>A0ABQ8TF91</accession>
<protein>
    <submittedName>
        <fullName evidence="1">Uncharacterized protein</fullName>
    </submittedName>
</protein>
<dbReference type="EMBL" id="JAJSOF020000011">
    <property type="protein sequence ID" value="KAJ4445224.1"/>
    <property type="molecule type" value="Genomic_DNA"/>
</dbReference>
<dbReference type="CDD" id="cd06257">
    <property type="entry name" value="DnaJ"/>
    <property type="match status" value="1"/>
</dbReference>
<sequence>MGARLAAKPGGPGSILGRVIMRCGSAVFRESKVTLEKEAELQKAFPVCPEVECVERSQLATVTPQLGGIMVDYYRVLEVSRNASTAEIKKARSAIACLRLNEAPPINPLINAVQLMSFTVAGQFPGRSQEKPSTRSSYLLAWSPNSPPDFFV</sequence>
<keyword evidence="2" id="KW-1185">Reference proteome</keyword>
<dbReference type="SUPFAM" id="SSF46565">
    <property type="entry name" value="Chaperone J-domain"/>
    <property type="match status" value="1"/>
</dbReference>
<evidence type="ECO:0000313" key="1">
    <source>
        <dbReference type="EMBL" id="KAJ4445224.1"/>
    </source>
</evidence>
<organism evidence="1 2">
    <name type="scientific">Periplaneta americana</name>
    <name type="common">American cockroach</name>
    <name type="synonym">Blatta americana</name>
    <dbReference type="NCBI Taxonomy" id="6978"/>
    <lineage>
        <taxon>Eukaryota</taxon>
        <taxon>Metazoa</taxon>
        <taxon>Ecdysozoa</taxon>
        <taxon>Arthropoda</taxon>
        <taxon>Hexapoda</taxon>
        <taxon>Insecta</taxon>
        <taxon>Pterygota</taxon>
        <taxon>Neoptera</taxon>
        <taxon>Polyneoptera</taxon>
        <taxon>Dictyoptera</taxon>
        <taxon>Blattodea</taxon>
        <taxon>Blattoidea</taxon>
        <taxon>Blattidae</taxon>
        <taxon>Blattinae</taxon>
        <taxon>Periplaneta</taxon>
    </lineage>
</organism>
<evidence type="ECO:0000313" key="2">
    <source>
        <dbReference type="Proteomes" id="UP001148838"/>
    </source>
</evidence>
<dbReference type="Proteomes" id="UP001148838">
    <property type="component" value="Unassembled WGS sequence"/>
</dbReference>
<comment type="caution">
    <text evidence="1">The sequence shown here is derived from an EMBL/GenBank/DDBJ whole genome shotgun (WGS) entry which is preliminary data.</text>
</comment>
<reference evidence="1 2" key="1">
    <citation type="journal article" date="2022" name="Allergy">
        <title>Genome assembly and annotation of Periplaneta americana reveal a comprehensive cockroach allergen profile.</title>
        <authorList>
            <person name="Wang L."/>
            <person name="Xiong Q."/>
            <person name="Saelim N."/>
            <person name="Wang L."/>
            <person name="Nong W."/>
            <person name="Wan A.T."/>
            <person name="Shi M."/>
            <person name="Liu X."/>
            <person name="Cao Q."/>
            <person name="Hui J.H.L."/>
            <person name="Sookrung N."/>
            <person name="Leung T.F."/>
            <person name="Tungtrongchitr A."/>
            <person name="Tsui S.K.W."/>
        </authorList>
    </citation>
    <scope>NUCLEOTIDE SEQUENCE [LARGE SCALE GENOMIC DNA]</scope>
    <source>
        <strain evidence="1">PWHHKU_190912</strain>
    </source>
</reference>
<dbReference type="InterPro" id="IPR036869">
    <property type="entry name" value="J_dom_sf"/>
</dbReference>
<name>A0ABQ8TF91_PERAM</name>
<dbReference type="InterPro" id="IPR001623">
    <property type="entry name" value="DnaJ_domain"/>
</dbReference>
<gene>
    <name evidence="1" type="ORF">ANN_07025</name>
</gene>
<proteinExistence type="predicted"/>